<evidence type="ECO:0000313" key="2">
    <source>
        <dbReference type="Proteomes" id="UP001595758"/>
    </source>
</evidence>
<protein>
    <submittedName>
        <fullName evidence="1">Uncharacterized protein</fullName>
    </submittedName>
</protein>
<keyword evidence="2" id="KW-1185">Reference proteome</keyword>
<gene>
    <name evidence="1" type="ORF">ACFORL_08690</name>
</gene>
<sequence length="157" mass="18091">MNKTSYLIFLNFARNGDIIEENLTIDDFYRNFEKLMEERKSIAYIRSLSGLSIFNQDVNYSTVCDNTNISRIQRFVVSLNIDSAEGNMRLFQQEYRFLKAKFSVIQLQSSTKDIPQWQIETTLTAPEMDADNCVIDILEPCFSDNCTPAQLGVCTIL</sequence>
<evidence type="ECO:0000313" key="1">
    <source>
        <dbReference type="EMBL" id="MFC3909150.1"/>
    </source>
</evidence>
<dbReference type="Proteomes" id="UP001595758">
    <property type="component" value="Unassembled WGS sequence"/>
</dbReference>
<dbReference type="EMBL" id="JBHSAB010000021">
    <property type="protein sequence ID" value="MFC3909150.1"/>
    <property type="molecule type" value="Genomic_DNA"/>
</dbReference>
<comment type="caution">
    <text evidence="1">The sequence shown here is derived from an EMBL/GenBank/DDBJ whole genome shotgun (WGS) entry which is preliminary data.</text>
</comment>
<name>A0ABV8CG10_9GAMM</name>
<accession>A0ABV8CG10</accession>
<reference evidence="2" key="1">
    <citation type="journal article" date="2019" name="Int. J. Syst. Evol. Microbiol.">
        <title>The Global Catalogue of Microorganisms (GCM) 10K type strain sequencing project: providing services to taxonomists for standard genome sequencing and annotation.</title>
        <authorList>
            <consortium name="The Broad Institute Genomics Platform"/>
            <consortium name="The Broad Institute Genome Sequencing Center for Infectious Disease"/>
            <person name="Wu L."/>
            <person name="Ma J."/>
        </authorList>
    </citation>
    <scope>NUCLEOTIDE SEQUENCE [LARGE SCALE GENOMIC DNA]</scope>
    <source>
        <strain evidence="2">CCUG 59858</strain>
    </source>
</reference>
<organism evidence="1 2">
    <name type="scientific">Legionella dresdenensis</name>
    <dbReference type="NCBI Taxonomy" id="450200"/>
    <lineage>
        <taxon>Bacteria</taxon>
        <taxon>Pseudomonadati</taxon>
        <taxon>Pseudomonadota</taxon>
        <taxon>Gammaproteobacteria</taxon>
        <taxon>Legionellales</taxon>
        <taxon>Legionellaceae</taxon>
        <taxon>Legionella</taxon>
    </lineage>
</organism>
<dbReference type="RefSeq" id="WP_382343098.1">
    <property type="nucleotide sequence ID" value="NZ_JBHSAB010000021.1"/>
</dbReference>
<proteinExistence type="predicted"/>